<gene>
    <name evidence="9 13" type="primary">tnaA</name>
    <name evidence="12" type="ORF">RUJ08_16005</name>
    <name evidence="13" type="ORF">RXA29_02460</name>
</gene>
<dbReference type="PANTHER" id="PTHR32325">
    <property type="entry name" value="BETA-ELIMINATING LYASE-LIKE PROTEIN-RELATED"/>
    <property type="match status" value="1"/>
</dbReference>
<dbReference type="EC" id="4.1.99.1" evidence="9"/>
<comment type="catalytic activity">
    <reaction evidence="8 9">
        <text>L-tryptophan + H2O = indole + pyruvate + NH4(+)</text>
        <dbReference type="Rhea" id="RHEA:19553"/>
        <dbReference type="ChEBI" id="CHEBI:15361"/>
        <dbReference type="ChEBI" id="CHEBI:15377"/>
        <dbReference type="ChEBI" id="CHEBI:16881"/>
        <dbReference type="ChEBI" id="CHEBI:28938"/>
        <dbReference type="ChEBI" id="CHEBI:57912"/>
        <dbReference type="EC" id="4.1.99.1"/>
    </reaction>
</comment>
<sequence>MKRIPEPFRIKMVENIRMTTRDERERALQEAGYNPFLLRSEDVYIDLLTDSGTGAMSDRQWAGLMMGDEAYAGSRNYYHLCDQVKALLGYPFTIPTHQGRGAEQILFPCLIAKKQRAGGGKKPVFISNFHFDTTAAHVELNGARAINVVTPKAFDTTTYYDWKGDFDLDLLHTTIEQHGADNVVAIITTVTCNSSGGQPISMGNMREVYRIAQQHGIPVVIDSARFCENAWFIKQREAGYENRSIKEIVHEMYQYGDMLTMSAKKDPMVNIGGLCCFRSDEDLFNEVRIRCVPMEGFVTYGGLAGRDMEALAIGLEEGMNEDYLTYRIGQVTYLGERLRAGGIPIQYPVGGHAVFVDAKKLLPHIPAEQFPAQALNNELYLEAGIRSVEIGSLLLGRDPDTGEQKPSPLELLRLTIPRRVYTNDHMDYIADSLIALKERASAIKGLTFTYEPPVLRHFVARLKPVE</sequence>
<evidence type="ECO:0000256" key="1">
    <source>
        <dbReference type="ARBA" id="ARBA00001933"/>
    </source>
</evidence>
<dbReference type="InterPro" id="IPR015422">
    <property type="entry name" value="PyrdxlP-dep_Trfase_small"/>
</dbReference>
<evidence type="ECO:0000259" key="11">
    <source>
        <dbReference type="Pfam" id="PF01212"/>
    </source>
</evidence>
<organism evidence="13 15">
    <name type="scientific">Dickeya solani</name>
    <dbReference type="NCBI Taxonomy" id="1089444"/>
    <lineage>
        <taxon>Bacteria</taxon>
        <taxon>Pseudomonadati</taxon>
        <taxon>Pseudomonadota</taxon>
        <taxon>Gammaproteobacteria</taxon>
        <taxon>Enterobacterales</taxon>
        <taxon>Pectobacteriaceae</taxon>
        <taxon>Dickeya</taxon>
    </lineage>
</organism>
<dbReference type="Pfam" id="PF01212">
    <property type="entry name" value="Beta_elim_lyase"/>
    <property type="match status" value="1"/>
</dbReference>
<dbReference type="PROSITE" id="PS00853">
    <property type="entry name" value="BETA_ELIM_LYASE"/>
    <property type="match status" value="1"/>
</dbReference>
<dbReference type="GeneID" id="43518034"/>
<evidence type="ECO:0000313" key="13">
    <source>
        <dbReference type="EMBL" id="WOA53130.1"/>
    </source>
</evidence>
<accession>A0AAP1XK19</accession>
<evidence type="ECO:0000313" key="15">
    <source>
        <dbReference type="Proteomes" id="UP001304423"/>
    </source>
</evidence>
<evidence type="ECO:0000256" key="2">
    <source>
        <dbReference type="ARBA" id="ARBA00004662"/>
    </source>
</evidence>
<dbReference type="GO" id="GO:0009034">
    <property type="term" value="F:tryptophanase activity"/>
    <property type="evidence" value="ECO:0007669"/>
    <property type="project" value="UniProtKB-UniRule"/>
</dbReference>
<evidence type="ECO:0000256" key="8">
    <source>
        <dbReference type="ARBA" id="ARBA00047962"/>
    </source>
</evidence>
<feature type="domain" description="Aromatic amino acid beta-eliminating lyase/threonine aldolase" evidence="11">
    <location>
        <begin position="46"/>
        <end position="431"/>
    </location>
</feature>
<evidence type="ECO:0000256" key="9">
    <source>
        <dbReference type="HAMAP-Rule" id="MF_00544"/>
    </source>
</evidence>
<keyword evidence="7 9" id="KW-0456">Lyase</keyword>
<dbReference type="AlphaFoldDB" id="A0AAP1XK19"/>
<evidence type="ECO:0000256" key="3">
    <source>
        <dbReference type="ARBA" id="ARBA00009721"/>
    </source>
</evidence>
<dbReference type="InterPro" id="IPR015424">
    <property type="entry name" value="PyrdxlP-dep_Trfase"/>
</dbReference>
<proteinExistence type="inferred from homology"/>
<dbReference type="EMBL" id="JAWLLM010000017">
    <property type="protein sequence ID" value="MDV7043632.1"/>
    <property type="molecule type" value="Genomic_DNA"/>
</dbReference>
<name>A0AAP1XK19_9GAMM</name>
<evidence type="ECO:0000256" key="5">
    <source>
        <dbReference type="ARBA" id="ARBA00022898"/>
    </source>
</evidence>
<dbReference type="SUPFAM" id="SSF53383">
    <property type="entry name" value="PLP-dependent transferases"/>
    <property type="match status" value="1"/>
</dbReference>
<evidence type="ECO:0000256" key="10">
    <source>
        <dbReference type="PIRSR" id="PIRSR611166-50"/>
    </source>
</evidence>
<evidence type="ECO:0000256" key="4">
    <source>
        <dbReference type="ARBA" id="ARBA00011881"/>
    </source>
</evidence>
<dbReference type="Gene3D" id="3.90.1150.10">
    <property type="entry name" value="Aspartate Aminotransferase, domain 1"/>
    <property type="match status" value="1"/>
</dbReference>
<reference evidence="12 14" key="1">
    <citation type="submission" date="2023-10" db="EMBL/GenBank/DDBJ databases">
        <title>Clonality and diversity in the soft rot Dickeya solani phytopathogen.</title>
        <authorList>
            <person name="Pedron J."/>
            <person name="Van Gijisegem F."/>
            <person name="Portier P."/>
            <person name="Taghouti G."/>
        </authorList>
    </citation>
    <scope>NUCLEOTIDE SEQUENCE [LARGE SCALE GENOMIC DNA]</scope>
    <source>
        <strain evidence="12 14">FVG2-MFV017-A9</strain>
    </source>
</reference>
<dbReference type="CDD" id="cd00617">
    <property type="entry name" value="Tnase_like"/>
    <property type="match status" value="1"/>
</dbReference>
<feature type="modified residue" description="N6-(pyridoxal phosphate)lysine" evidence="9 10">
    <location>
        <position position="265"/>
    </location>
</feature>
<dbReference type="NCBIfam" id="TIGR02617">
    <property type="entry name" value="tnaA_trp_ase"/>
    <property type="match status" value="1"/>
</dbReference>
<keyword evidence="14" id="KW-1185">Reference proteome</keyword>
<comment type="cofactor">
    <cofactor evidence="1 9 10">
        <name>pyridoxal 5'-phosphate</name>
        <dbReference type="ChEBI" id="CHEBI:597326"/>
    </cofactor>
</comment>
<comment type="similarity">
    <text evidence="3 9">Belongs to the beta-eliminating lyase family.</text>
</comment>
<keyword evidence="5 9" id="KW-0663">Pyridoxal phosphate</keyword>
<dbReference type="Proteomes" id="UP001304423">
    <property type="component" value="Chromosome"/>
</dbReference>
<comment type="subunit">
    <text evidence="4 9">Homotetramer.</text>
</comment>
<evidence type="ECO:0000313" key="14">
    <source>
        <dbReference type="Proteomes" id="UP001187868"/>
    </source>
</evidence>
<protein>
    <recommendedName>
        <fullName evidence="9">Tryptophanase</fullName>
        <ecNumber evidence="9">4.1.99.1</ecNumber>
    </recommendedName>
    <alternativeName>
        <fullName evidence="9">L-tryptophan indole-lyase</fullName>
        <shortName evidence="9">TNase</shortName>
    </alternativeName>
</protein>
<dbReference type="Proteomes" id="UP001187868">
    <property type="component" value="Unassembled WGS sequence"/>
</dbReference>
<dbReference type="RefSeq" id="WP_022634886.1">
    <property type="nucleotide sequence ID" value="NZ_CP017454.1"/>
</dbReference>
<dbReference type="PANTHER" id="PTHR32325:SF4">
    <property type="entry name" value="TRYPTOPHANASE"/>
    <property type="match status" value="1"/>
</dbReference>
<dbReference type="HAMAP" id="MF_00544">
    <property type="entry name" value="Tryptophanase"/>
    <property type="match status" value="1"/>
</dbReference>
<comment type="pathway">
    <text evidence="2 9">Amino-acid degradation; L-tryptophan degradation via pyruvate pathway; indole and pyruvate from L-tryptophan: step 1/1.</text>
</comment>
<reference evidence="13" key="2">
    <citation type="submission" date="2023-10" db="EMBL/GenBank/DDBJ databases">
        <title>Clonality and diversity in the soft rot Dickeya solani phytopathogen.</title>
        <authorList>
            <person name="Pedron J."/>
            <person name="Van Gijsegem F."/>
            <person name="Portier P."/>
            <person name="Taghouti G."/>
        </authorList>
    </citation>
    <scope>NUCLEOTIDE SEQUENCE</scope>
    <source>
        <strain evidence="13">CFBP5647</strain>
    </source>
</reference>
<dbReference type="NCBIfam" id="NF009709">
    <property type="entry name" value="PRK13238.1"/>
    <property type="match status" value="1"/>
</dbReference>
<dbReference type="InterPro" id="IPR018176">
    <property type="entry name" value="Tryptophanase_CS"/>
</dbReference>
<evidence type="ECO:0000313" key="12">
    <source>
        <dbReference type="EMBL" id="MDV7043632.1"/>
    </source>
</evidence>
<dbReference type="InterPro" id="IPR011166">
    <property type="entry name" value="Beta-eliminating_lyase"/>
</dbReference>
<dbReference type="InterPro" id="IPR013440">
    <property type="entry name" value="TNase"/>
</dbReference>
<dbReference type="InterPro" id="IPR015421">
    <property type="entry name" value="PyrdxlP-dep_Trfase_major"/>
</dbReference>
<dbReference type="PIRSF" id="PIRSF001386">
    <property type="entry name" value="Trpase"/>
    <property type="match status" value="1"/>
</dbReference>
<evidence type="ECO:0000256" key="6">
    <source>
        <dbReference type="ARBA" id="ARBA00023079"/>
    </source>
</evidence>
<evidence type="ECO:0000256" key="7">
    <source>
        <dbReference type="ARBA" id="ARBA00023239"/>
    </source>
</evidence>
<dbReference type="Gene3D" id="3.40.640.10">
    <property type="entry name" value="Type I PLP-dependent aspartate aminotransferase-like (Major domain)"/>
    <property type="match status" value="1"/>
</dbReference>
<dbReference type="InterPro" id="IPR001597">
    <property type="entry name" value="ArAA_b-elim_lyase/Thr_aldolase"/>
</dbReference>
<keyword evidence="6 9" id="KW-0823">Tryptophan catabolism</keyword>
<dbReference type="EMBL" id="CP136339">
    <property type="protein sequence ID" value="WOA53130.1"/>
    <property type="molecule type" value="Genomic_DNA"/>
</dbReference>